<keyword evidence="3" id="KW-1185">Reference proteome</keyword>
<dbReference type="GO" id="GO:0005615">
    <property type="term" value="C:extracellular space"/>
    <property type="evidence" value="ECO:0007669"/>
    <property type="project" value="TreeGrafter"/>
</dbReference>
<evidence type="ECO:0000313" key="2">
    <source>
        <dbReference type="EMBL" id="KAK3731929.1"/>
    </source>
</evidence>
<proteinExistence type="predicted"/>
<accession>A0AAE0Y4N8</accession>
<dbReference type="CDD" id="cd16021">
    <property type="entry name" value="ALP_like"/>
    <property type="match status" value="1"/>
</dbReference>
<dbReference type="FunFam" id="3.40.720.10:FF:000017">
    <property type="entry name" value="Predicted protein"/>
    <property type="match status" value="1"/>
</dbReference>
<keyword evidence="1" id="KW-1133">Transmembrane helix</keyword>
<name>A0AAE0Y4N8_9GAST</name>
<dbReference type="InterPro" id="IPR017850">
    <property type="entry name" value="Alkaline_phosphatase_core_sf"/>
</dbReference>
<evidence type="ECO:0000313" key="3">
    <source>
        <dbReference type="Proteomes" id="UP001283361"/>
    </source>
</evidence>
<dbReference type="Proteomes" id="UP001283361">
    <property type="component" value="Unassembled WGS sequence"/>
</dbReference>
<sequence>MLRANTLRSPDPTAMQANSAQICRGTRYLKYLAGRRRFQVLVALVTVWWVGLYMGSKDHVIFHITSFQDVLRDGAIHVRQGVQLPNLTVLSKPAVKKDNSNRPTTASVSKSSIKLPSTRAQICNFPEIDPFDPSLETHLRRKPPLNCSSGVPNVVYLQDDKIKIDPFKLKQALVRSNGSKAFGFCQYKVLHRKPNADTVITVNSTSEKFKSSIQLAQTDEHVRVECNDTRNQTISRSYFTIMRLDPEQEKVYNDSYKVHIDKHSPAETLSILLIGIDGFSKQHFARAMPKTRKFLMEELGALEMHKHNKLGYSTSPNVVPLLTGRTNEEFAEDTKWRFKIHGWMDQINEAFVWSDARRLGYRTALMLDQVSITAFHYARHGFNKKPVDHYLRPIVVDSVKDALMREPNKHCFGDEPEISKLYDYWMQLLRHYNSTKSKQVPFLAYSFLSRLTHDDCNMAFAGDELYLKLLKDLTATNALNNTVIVWFSDHGERFGGLRSTFTGEIETNTPYLFFVFPRSTFTGEIETNTPYLFFVLSRSSRSTFTGEIETNTPYLFFVFPRSTFTGEIETNTPYLFFVFPRSTFTGEIETNTPYLFFVFPRSTFTGEIETNTPYLFFVFPRSTFTGEIETNTPYLFFVFPRSTFTGEIETNTPYLFFAFPPWFEKKYPKVMRVFRANQNRLTSHFDTYATLQDLLYFKGVDGPKGKLGERSISLFREIPVHRTCEDAQIPAEYCVCFVSSHADVSPGLAKYMGTLVKNKVMSKLKDQKEKCTKLSLGSVESVIEEKSTEKENKSIIRNFRVVITTEPGEAQFNASVKFDESTNKAKVVSEIDRTNTYLGQSECIDNMELRKYCYCKKLLAVTA</sequence>
<dbReference type="Pfam" id="PF02995">
    <property type="entry name" value="DUF229"/>
    <property type="match status" value="2"/>
</dbReference>
<dbReference type="AlphaFoldDB" id="A0AAE0Y4N8"/>
<dbReference type="PANTHER" id="PTHR10974:SF1">
    <property type="entry name" value="FI08016P-RELATED"/>
    <property type="match status" value="1"/>
</dbReference>
<protein>
    <submittedName>
        <fullName evidence="2">Uncharacterized protein</fullName>
    </submittedName>
</protein>
<dbReference type="InterPro" id="IPR004245">
    <property type="entry name" value="DUF229"/>
</dbReference>
<feature type="transmembrane region" description="Helical" evidence="1">
    <location>
        <begin position="38"/>
        <end position="56"/>
    </location>
</feature>
<reference evidence="2" key="1">
    <citation type="journal article" date="2023" name="G3 (Bethesda)">
        <title>A reference genome for the long-term kleptoplast-retaining sea slug Elysia crispata morphotype clarki.</title>
        <authorList>
            <person name="Eastman K.E."/>
            <person name="Pendleton A.L."/>
            <person name="Shaikh M.A."/>
            <person name="Suttiyut T."/>
            <person name="Ogas R."/>
            <person name="Tomko P."/>
            <person name="Gavelis G."/>
            <person name="Widhalm J.R."/>
            <person name="Wisecaver J.H."/>
        </authorList>
    </citation>
    <scope>NUCLEOTIDE SEQUENCE</scope>
    <source>
        <strain evidence="2">ECLA1</strain>
    </source>
</reference>
<gene>
    <name evidence="2" type="ORF">RRG08_044989</name>
</gene>
<keyword evidence="1" id="KW-0472">Membrane</keyword>
<dbReference type="EMBL" id="JAWDGP010006982">
    <property type="protein sequence ID" value="KAK3731929.1"/>
    <property type="molecule type" value="Genomic_DNA"/>
</dbReference>
<dbReference type="Gene3D" id="3.40.720.10">
    <property type="entry name" value="Alkaline Phosphatase, subunit A"/>
    <property type="match status" value="1"/>
</dbReference>
<dbReference type="PANTHER" id="PTHR10974">
    <property type="entry name" value="FI08016P-RELATED"/>
    <property type="match status" value="1"/>
</dbReference>
<organism evidence="2 3">
    <name type="scientific">Elysia crispata</name>
    <name type="common">lettuce slug</name>
    <dbReference type="NCBI Taxonomy" id="231223"/>
    <lineage>
        <taxon>Eukaryota</taxon>
        <taxon>Metazoa</taxon>
        <taxon>Spiralia</taxon>
        <taxon>Lophotrochozoa</taxon>
        <taxon>Mollusca</taxon>
        <taxon>Gastropoda</taxon>
        <taxon>Heterobranchia</taxon>
        <taxon>Euthyneura</taxon>
        <taxon>Panpulmonata</taxon>
        <taxon>Sacoglossa</taxon>
        <taxon>Placobranchoidea</taxon>
        <taxon>Plakobranchidae</taxon>
        <taxon>Elysia</taxon>
    </lineage>
</organism>
<evidence type="ECO:0000256" key="1">
    <source>
        <dbReference type="SAM" id="Phobius"/>
    </source>
</evidence>
<keyword evidence="1" id="KW-0812">Transmembrane</keyword>
<comment type="caution">
    <text evidence="2">The sequence shown here is derived from an EMBL/GenBank/DDBJ whole genome shotgun (WGS) entry which is preliminary data.</text>
</comment>
<dbReference type="SUPFAM" id="SSF53649">
    <property type="entry name" value="Alkaline phosphatase-like"/>
    <property type="match status" value="1"/>
</dbReference>